<gene>
    <name evidence="1" type="ORF">CR513_34100</name>
</gene>
<feature type="non-terminal residue" evidence="1">
    <location>
        <position position="1"/>
    </location>
</feature>
<keyword evidence="2" id="KW-1185">Reference proteome</keyword>
<name>A0A371G2L4_MUCPR</name>
<evidence type="ECO:0000313" key="2">
    <source>
        <dbReference type="Proteomes" id="UP000257109"/>
    </source>
</evidence>
<proteinExistence type="predicted"/>
<dbReference type="EMBL" id="QJKJ01006950">
    <property type="protein sequence ID" value="RDX84792.1"/>
    <property type="molecule type" value="Genomic_DNA"/>
</dbReference>
<organism evidence="1 2">
    <name type="scientific">Mucuna pruriens</name>
    <name type="common">Velvet bean</name>
    <name type="synonym">Dolichos pruriens</name>
    <dbReference type="NCBI Taxonomy" id="157652"/>
    <lineage>
        <taxon>Eukaryota</taxon>
        <taxon>Viridiplantae</taxon>
        <taxon>Streptophyta</taxon>
        <taxon>Embryophyta</taxon>
        <taxon>Tracheophyta</taxon>
        <taxon>Spermatophyta</taxon>
        <taxon>Magnoliopsida</taxon>
        <taxon>eudicotyledons</taxon>
        <taxon>Gunneridae</taxon>
        <taxon>Pentapetalae</taxon>
        <taxon>rosids</taxon>
        <taxon>fabids</taxon>
        <taxon>Fabales</taxon>
        <taxon>Fabaceae</taxon>
        <taxon>Papilionoideae</taxon>
        <taxon>50 kb inversion clade</taxon>
        <taxon>NPAAA clade</taxon>
        <taxon>indigoferoid/millettioid clade</taxon>
        <taxon>Phaseoleae</taxon>
        <taxon>Mucuna</taxon>
    </lineage>
</organism>
<dbReference type="Proteomes" id="UP000257109">
    <property type="component" value="Unassembled WGS sequence"/>
</dbReference>
<accession>A0A371G2L4</accession>
<protein>
    <submittedName>
        <fullName evidence="1">Uncharacterized protein</fullName>
    </submittedName>
</protein>
<evidence type="ECO:0000313" key="1">
    <source>
        <dbReference type="EMBL" id="RDX84792.1"/>
    </source>
</evidence>
<reference evidence="1" key="1">
    <citation type="submission" date="2018-05" db="EMBL/GenBank/DDBJ databases">
        <title>Draft genome of Mucuna pruriens seed.</title>
        <authorList>
            <person name="Nnadi N.E."/>
            <person name="Vos R."/>
            <person name="Hasami M.H."/>
            <person name="Devisetty U.K."/>
            <person name="Aguiy J.C."/>
        </authorList>
    </citation>
    <scope>NUCLEOTIDE SEQUENCE [LARGE SCALE GENOMIC DNA]</scope>
    <source>
        <strain evidence="1">JCA_2017</strain>
    </source>
</reference>
<comment type="caution">
    <text evidence="1">The sequence shown here is derived from an EMBL/GenBank/DDBJ whole genome shotgun (WGS) entry which is preliminary data.</text>
</comment>
<dbReference type="AlphaFoldDB" id="A0A371G2L4"/>
<sequence>MNLHSEFPNFDDFKDCDCTCTKLIECPICVEISACERVINTSEVVEVVATQPPLPSTVQPLQSLAKSTTRSIKILIHFHPKGLKIATYLRVKGCHTQPLLYAHLRTYPHDA</sequence>